<feature type="compositionally biased region" description="Low complexity" evidence="1">
    <location>
        <begin position="85"/>
        <end position="96"/>
    </location>
</feature>
<evidence type="ECO:0000313" key="2">
    <source>
        <dbReference type="EMBL" id="KAL0275645.1"/>
    </source>
</evidence>
<comment type="caution">
    <text evidence="2">The sequence shown here is derived from an EMBL/GenBank/DDBJ whole genome shotgun (WGS) entry which is preliminary data.</text>
</comment>
<accession>A0AAW2HZU6</accession>
<evidence type="ECO:0000256" key="1">
    <source>
        <dbReference type="SAM" id="MobiDB-lite"/>
    </source>
</evidence>
<dbReference type="EMBL" id="JARGDH010000002">
    <property type="protein sequence ID" value="KAL0275645.1"/>
    <property type="molecule type" value="Genomic_DNA"/>
</dbReference>
<protein>
    <submittedName>
        <fullName evidence="2">Uncharacterized protein</fullName>
    </submittedName>
</protein>
<dbReference type="AlphaFoldDB" id="A0AAW2HZU6"/>
<proteinExistence type="predicted"/>
<sequence length="114" mass="12366">MIVEESGAEIEEKRVGQARPNSPPEEAQESFADGVEEGVRTDEEERVGLEQPNSPPEVRFGQGKGSFRFPMDRLHLMAEETVRQSAGAADSDSSAAAEDEDGRPPRPLILLGFG</sequence>
<feature type="region of interest" description="Disordered" evidence="1">
    <location>
        <begin position="1"/>
        <end position="66"/>
    </location>
</feature>
<gene>
    <name evidence="2" type="ORF">PYX00_003441</name>
</gene>
<feature type="compositionally biased region" description="Basic and acidic residues" evidence="1">
    <location>
        <begin position="37"/>
        <end position="48"/>
    </location>
</feature>
<organism evidence="2">
    <name type="scientific">Menopon gallinae</name>
    <name type="common">poultry shaft louse</name>
    <dbReference type="NCBI Taxonomy" id="328185"/>
    <lineage>
        <taxon>Eukaryota</taxon>
        <taxon>Metazoa</taxon>
        <taxon>Ecdysozoa</taxon>
        <taxon>Arthropoda</taxon>
        <taxon>Hexapoda</taxon>
        <taxon>Insecta</taxon>
        <taxon>Pterygota</taxon>
        <taxon>Neoptera</taxon>
        <taxon>Paraneoptera</taxon>
        <taxon>Psocodea</taxon>
        <taxon>Troctomorpha</taxon>
        <taxon>Phthiraptera</taxon>
        <taxon>Amblycera</taxon>
        <taxon>Menoponidae</taxon>
        <taxon>Menopon</taxon>
    </lineage>
</organism>
<feature type="region of interest" description="Disordered" evidence="1">
    <location>
        <begin position="80"/>
        <end position="114"/>
    </location>
</feature>
<reference evidence="2" key="1">
    <citation type="journal article" date="2024" name="Gigascience">
        <title>Chromosome-level genome of the poultry shaft louse Menopon gallinae provides insight into the host-switching and adaptive evolution of parasitic lice.</title>
        <authorList>
            <person name="Xu Y."/>
            <person name="Ma L."/>
            <person name="Liu S."/>
            <person name="Liang Y."/>
            <person name="Liu Q."/>
            <person name="He Z."/>
            <person name="Tian L."/>
            <person name="Duan Y."/>
            <person name="Cai W."/>
            <person name="Li H."/>
            <person name="Song F."/>
        </authorList>
    </citation>
    <scope>NUCLEOTIDE SEQUENCE</scope>
    <source>
        <strain evidence="2">Cailab_2023a</strain>
    </source>
</reference>
<name>A0AAW2HZU6_9NEOP</name>